<protein>
    <submittedName>
        <fullName evidence="2">Uncharacterized protein</fullName>
    </submittedName>
</protein>
<dbReference type="EMBL" id="AJIL01000069">
    <property type="protein sequence ID" value="KNE97362.1"/>
    <property type="molecule type" value="Genomic_DNA"/>
</dbReference>
<gene>
    <name evidence="2" type="ORF">PSTG_09339</name>
</gene>
<organism evidence="2 3">
    <name type="scientific">Puccinia striiformis f. sp. tritici PST-78</name>
    <dbReference type="NCBI Taxonomy" id="1165861"/>
    <lineage>
        <taxon>Eukaryota</taxon>
        <taxon>Fungi</taxon>
        <taxon>Dikarya</taxon>
        <taxon>Basidiomycota</taxon>
        <taxon>Pucciniomycotina</taxon>
        <taxon>Pucciniomycetes</taxon>
        <taxon>Pucciniales</taxon>
        <taxon>Pucciniaceae</taxon>
        <taxon>Puccinia</taxon>
    </lineage>
</organism>
<comment type="caution">
    <text evidence="2">The sequence shown here is derived from an EMBL/GenBank/DDBJ whole genome shotgun (WGS) entry which is preliminary data.</text>
</comment>
<dbReference type="PANTHER" id="PTHR33069:SF3">
    <property type="entry name" value="DYNEIN HEAVY CHAIN TAIL DOMAIN-CONTAINING PROTEIN"/>
    <property type="match status" value="1"/>
</dbReference>
<evidence type="ECO:0000256" key="1">
    <source>
        <dbReference type="SAM" id="MobiDB-lite"/>
    </source>
</evidence>
<dbReference type="Proteomes" id="UP000054564">
    <property type="component" value="Unassembled WGS sequence"/>
</dbReference>
<evidence type="ECO:0000313" key="2">
    <source>
        <dbReference type="EMBL" id="KNE97362.1"/>
    </source>
</evidence>
<reference evidence="3" key="1">
    <citation type="submission" date="2014-03" db="EMBL/GenBank/DDBJ databases">
        <title>The Genome Sequence of Puccinia striiformis f. sp. tritici PST-78.</title>
        <authorList>
            <consortium name="The Broad Institute Genome Sequencing Platform"/>
            <person name="Cuomo C."/>
            <person name="Hulbert S."/>
            <person name="Chen X."/>
            <person name="Walker B."/>
            <person name="Young S.K."/>
            <person name="Zeng Q."/>
            <person name="Gargeya S."/>
            <person name="Fitzgerald M."/>
            <person name="Haas B."/>
            <person name="Abouelleil A."/>
            <person name="Alvarado L."/>
            <person name="Arachchi H.M."/>
            <person name="Berlin A.M."/>
            <person name="Chapman S.B."/>
            <person name="Goldberg J."/>
            <person name="Griggs A."/>
            <person name="Gujja S."/>
            <person name="Hansen M."/>
            <person name="Howarth C."/>
            <person name="Imamovic A."/>
            <person name="Larimer J."/>
            <person name="McCowan C."/>
            <person name="Montmayeur A."/>
            <person name="Murphy C."/>
            <person name="Neiman D."/>
            <person name="Pearson M."/>
            <person name="Priest M."/>
            <person name="Roberts A."/>
            <person name="Saif S."/>
            <person name="Shea T."/>
            <person name="Sisk P."/>
            <person name="Sykes S."/>
            <person name="Wortman J."/>
            <person name="Nusbaum C."/>
            <person name="Birren B."/>
        </authorList>
    </citation>
    <scope>NUCLEOTIDE SEQUENCE [LARGE SCALE GENOMIC DNA]</scope>
    <source>
        <strain evidence="3">race PST-78</strain>
    </source>
</reference>
<sequence>MVDPERSDGESYESSSSADSFTSYDSSWHLDKRMSEAGKELKITTGATLRGLDKLILLVEDPSFSVRKSITELSQEAVKRKSKQILKMEVDLLPAFHLELKTLQDSLGLQKDPRTHPETCLESTYQGLVDVDKTWTAIFYCYEFFALQPPPVETHDHHYGAFKAFRTGILRRQLRVAMSADMLELLSHYKDYITAWQQSCHRPSNNRYHSTFLKGEAIIKKTAHCLRLVDTIIHSFQLSDFTHLQENWSQNIPELEEVLSSLTARIYDRESTHDHQETVEQFVGLAEKIIPLIKLIRTLINKISNPWKKKSTTFRLDTELNSKTLSKLQDPPRLITVCFSSLTTFMLKAINEFTNDELNEIRSFVTDKISKEVNNFILVLALNITPIDRDFDRHSLESNYRDWFLTWKQIWDTTLSNFLDALAEAEEDDA</sequence>
<proteinExistence type="predicted"/>
<dbReference type="AlphaFoldDB" id="A0A0L0VDG8"/>
<name>A0A0L0VDG8_9BASI</name>
<feature type="region of interest" description="Disordered" evidence="1">
    <location>
        <begin position="1"/>
        <end position="23"/>
    </location>
</feature>
<dbReference type="PANTHER" id="PTHR33069">
    <property type="entry name" value="CHROMOSOME 7, WHOLE GENOME SHOTGUN SEQUENCE-RELATED"/>
    <property type="match status" value="1"/>
</dbReference>
<keyword evidence="3" id="KW-1185">Reference proteome</keyword>
<feature type="compositionally biased region" description="Low complexity" evidence="1">
    <location>
        <begin position="12"/>
        <end position="23"/>
    </location>
</feature>
<accession>A0A0L0VDG8</accession>
<evidence type="ECO:0000313" key="3">
    <source>
        <dbReference type="Proteomes" id="UP000054564"/>
    </source>
</evidence>